<proteinExistence type="predicted"/>
<feature type="region of interest" description="Disordered" evidence="1">
    <location>
        <begin position="455"/>
        <end position="516"/>
    </location>
</feature>
<feature type="region of interest" description="Disordered" evidence="1">
    <location>
        <begin position="66"/>
        <end position="207"/>
    </location>
</feature>
<sequence length="595" mass="64523">MESTNLTKAHEHVRNAATATYSSGIVQAGAEHELAASAFHDAAEDTHNEEALRILGLLEAHHHKLARLIKEPPRKKEKDADTASRASESTLSPPHGSSTTRASSPGTSSPTRAPSSRRRLPQPSIASNLAEKRGIPGARRSTPTASSAPVTGALATRNEHPSTPVRDLLQRQSWKTDQVSKDSTPQSTKKETPSPARDVHPPPDDNFRRFYSAFGGVISAISAPLAFTSLPLNPTSPIPSEPPSEPQKPRSKSPEESRTIKTSEPDLTTLVSKSALRALREDQSGPLGPFANNESFYFVPTSGGTVSYANILRDQQGLHHAAQNPQLESIEEGDSKISLHTSSHEEFVDARENIGPPSPTLPRRPRSKGSSGVTPARTIAAGRGTGLKTMEELQLENETLRSVLDKQAKRLIMWETTSQSSYNALAQSFRARGGLNKHLSDPSALVQALAAGNVTPLPSPPAPSIPPQYQSPSSTSDPPTRDSPVSPSPSRDSDREKDKQRIKELEDLLASQSSRLDALEAEKEDLARLNEKNGQVIGRYREQWEKLKAGARKKEQERREKRIAELKAETSETKDSESGETGVEDVEEEPGFGKA</sequence>
<dbReference type="Proteomes" id="UP000800093">
    <property type="component" value="Unassembled WGS sequence"/>
</dbReference>
<feature type="compositionally biased region" description="Basic and acidic residues" evidence="1">
    <location>
        <begin position="342"/>
        <end position="352"/>
    </location>
</feature>
<feature type="compositionally biased region" description="Pro residues" evidence="1">
    <location>
        <begin position="234"/>
        <end position="246"/>
    </location>
</feature>
<reference evidence="3" key="1">
    <citation type="journal article" date="2020" name="Stud. Mycol.">
        <title>101 Dothideomycetes genomes: A test case for predicting lifestyles and emergence of pathogens.</title>
        <authorList>
            <person name="Haridas S."/>
            <person name="Albert R."/>
            <person name="Binder M."/>
            <person name="Bloem J."/>
            <person name="LaButti K."/>
            <person name="Salamov A."/>
            <person name="Andreopoulos B."/>
            <person name="Baker S."/>
            <person name="Barry K."/>
            <person name="Bills G."/>
            <person name="Bluhm B."/>
            <person name="Cannon C."/>
            <person name="Castanera R."/>
            <person name="Culley D."/>
            <person name="Daum C."/>
            <person name="Ezra D."/>
            <person name="Gonzalez J."/>
            <person name="Henrissat B."/>
            <person name="Kuo A."/>
            <person name="Liang C."/>
            <person name="Lipzen A."/>
            <person name="Lutzoni F."/>
            <person name="Magnuson J."/>
            <person name="Mondo S."/>
            <person name="Nolan M."/>
            <person name="Ohm R."/>
            <person name="Pangilinan J."/>
            <person name="Park H.-J."/>
            <person name="Ramirez L."/>
            <person name="Alfaro M."/>
            <person name="Sun H."/>
            <person name="Tritt A."/>
            <person name="Yoshinaga Y."/>
            <person name="Zwiers L.-H."/>
            <person name="Turgeon B."/>
            <person name="Goodwin S."/>
            <person name="Spatafora J."/>
            <person name="Crous P."/>
            <person name="Grigoriev I."/>
        </authorList>
    </citation>
    <scope>NUCLEOTIDE SEQUENCE [LARGE SCALE GENOMIC DNA]</scope>
    <source>
        <strain evidence="3">CBS 304.66</strain>
    </source>
</reference>
<feature type="compositionally biased region" description="Low complexity" evidence="1">
    <location>
        <begin position="96"/>
        <end position="114"/>
    </location>
</feature>
<feature type="compositionally biased region" description="Acidic residues" evidence="1">
    <location>
        <begin position="582"/>
        <end position="595"/>
    </location>
</feature>
<dbReference type="Gene3D" id="1.20.58.80">
    <property type="entry name" value="Phosphotransferase system, lactose/cellobiose-type IIA subunit"/>
    <property type="match status" value="1"/>
</dbReference>
<feature type="region of interest" description="Disordered" evidence="1">
    <location>
        <begin position="232"/>
        <end position="265"/>
    </location>
</feature>
<protein>
    <submittedName>
        <fullName evidence="2">Uncharacterized protein</fullName>
    </submittedName>
</protein>
<evidence type="ECO:0000256" key="1">
    <source>
        <dbReference type="SAM" id="MobiDB-lite"/>
    </source>
</evidence>
<feature type="compositionally biased region" description="Pro residues" evidence="1">
    <location>
        <begin position="457"/>
        <end position="466"/>
    </location>
</feature>
<feature type="compositionally biased region" description="Basic and acidic residues" evidence="1">
    <location>
        <begin position="68"/>
        <end position="82"/>
    </location>
</feature>
<name>A0A9P4NBD0_9PLEO</name>
<feature type="compositionally biased region" description="Basic and acidic residues" evidence="1">
    <location>
        <begin position="188"/>
        <end position="207"/>
    </location>
</feature>
<feature type="region of interest" description="Disordered" evidence="1">
    <location>
        <begin position="548"/>
        <end position="595"/>
    </location>
</feature>
<comment type="caution">
    <text evidence="2">The sequence shown here is derived from an EMBL/GenBank/DDBJ whole genome shotgun (WGS) entry which is preliminary data.</text>
</comment>
<dbReference type="AlphaFoldDB" id="A0A9P4NBD0"/>
<feature type="compositionally biased region" description="Low complexity" evidence="1">
    <location>
        <begin position="467"/>
        <end position="490"/>
    </location>
</feature>
<gene>
    <name evidence="2" type="ORF">CC78DRAFT_528549</name>
</gene>
<feature type="compositionally biased region" description="Basic and acidic residues" evidence="1">
    <location>
        <begin position="252"/>
        <end position="264"/>
    </location>
</feature>
<feature type="compositionally biased region" description="Polar residues" evidence="1">
    <location>
        <begin position="170"/>
        <end position="187"/>
    </location>
</feature>
<organism evidence="2 3">
    <name type="scientific">Lojkania enalia</name>
    <dbReference type="NCBI Taxonomy" id="147567"/>
    <lineage>
        <taxon>Eukaryota</taxon>
        <taxon>Fungi</taxon>
        <taxon>Dikarya</taxon>
        <taxon>Ascomycota</taxon>
        <taxon>Pezizomycotina</taxon>
        <taxon>Dothideomycetes</taxon>
        <taxon>Pleosporomycetidae</taxon>
        <taxon>Pleosporales</taxon>
        <taxon>Pleosporales incertae sedis</taxon>
        <taxon>Lojkania</taxon>
    </lineage>
</organism>
<dbReference type="OrthoDB" id="3197614at2759"/>
<dbReference type="PANTHER" id="PTHR40130">
    <property type="entry name" value="EXPRESSED PROTEIN"/>
    <property type="match status" value="1"/>
</dbReference>
<feature type="compositionally biased region" description="Basic and acidic residues" evidence="1">
    <location>
        <begin position="491"/>
        <end position="506"/>
    </location>
</feature>
<evidence type="ECO:0000313" key="3">
    <source>
        <dbReference type="Proteomes" id="UP000800093"/>
    </source>
</evidence>
<evidence type="ECO:0000313" key="2">
    <source>
        <dbReference type="EMBL" id="KAF2270043.1"/>
    </source>
</evidence>
<feature type="region of interest" description="Disordered" evidence="1">
    <location>
        <begin position="342"/>
        <end position="385"/>
    </location>
</feature>
<keyword evidence="3" id="KW-1185">Reference proteome</keyword>
<dbReference type="PANTHER" id="PTHR40130:SF1">
    <property type="entry name" value="SPINDLE POLE BODY-ASSOCIATED PROTEIN CUT12 DOMAIN-CONTAINING PROTEIN"/>
    <property type="match status" value="1"/>
</dbReference>
<accession>A0A9P4NBD0</accession>
<feature type="compositionally biased region" description="Basic and acidic residues" evidence="1">
    <location>
        <begin position="548"/>
        <end position="577"/>
    </location>
</feature>
<dbReference type="EMBL" id="ML986580">
    <property type="protein sequence ID" value="KAF2270043.1"/>
    <property type="molecule type" value="Genomic_DNA"/>
</dbReference>